<dbReference type="OrthoDB" id="283083at2"/>
<gene>
    <name evidence="2" type="ORF">CXB77_04005</name>
</gene>
<accession>A0A2S7XTS2</accession>
<evidence type="ECO:0000256" key="1">
    <source>
        <dbReference type="SAM" id="Phobius"/>
    </source>
</evidence>
<protein>
    <submittedName>
        <fullName evidence="2">DUF4381 domain-containing protein</fullName>
    </submittedName>
</protein>
<dbReference type="AlphaFoldDB" id="A0A2S7XTS2"/>
<dbReference type="EMBL" id="PPGH01000018">
    <property type="protein sequence ID" value="PQJ97139.1"/>
    <property type="molecule type" value="Genomic_DNA"/>
</dbReference>
<dbReference type="Proteomes" id="UP000239936">
    <property type="component" value="Unassembled WGS sequence"/>
</dbReference>
<keyword evidence="1" id="KW-0472">Membrane</keyword>
<keyword evidence="1" id="KW-1133">Transmembrane helix</keyword>
<reference evidence="2 3" key="1">
    <citation type="submission" date="2018-01" db="EMBL/GenBank/DDBJ databases">
        <title>The complete genome sequence of Chromatium okenii LaCa, a purple sulfur bacterium with a turbulent life.</title>
        <authorList>
            <person name="Luedin S.M."/>
            <person name="Liechti N."/>
            <person name="Storelli N."/>
            <person name="Danza F."/>
            <person name="Wittwer M."/>
            <person name="Pothier J.F."/>
            <person name="Tonolla M.A."/>
        </authorList>
    </citation>
    <scope>NUCLEOTIDE SEQUENCE [LARGE SCALE GENOMIC DNA]</scope>
    <source>
        <strain evidence="2 3">LaCa</strain>
    </source>
</reference>
<evidence type="ECO:0000313" key="2">
    <source>
        <dbReference type="EMBL" id="PQJ97139.1"/>
    </source>
</evidence>
<evidence type="ECO:0000313" key="3">
    <source>
        <dbReference type="Proteomes" id="UP000239936"/>
    </source>
</evidence>
<keyword evidence="1" id="KW-0812">Transmembrane</keyword>
<keyword evidence="3" id="KW-1185">Reference proteome</keyword>
<dbReference type="RefSeq" id="WP_105072879.1">
    <property type="nucleotide sequence ID" value="NZ_PPGH01000018.1"/>
</dbReference>
<comment type="caution">
    <text evidence="2">The sequence shown here is derived from an EMBL/GenBank/DDBJ whole genome shotgun (WGS) entry which is preliminary data.</text>
</comment>
<name>A0A2S7XTS2_9GAMM</name>
<sequence>MTTPAVPLNLRDWHLPDPVSWWPPAPGWWLLGGIVLLTLLLFYLGWRWWRNRASTRAALRQLAALQTILAADGDVRQFAIGVSQLLRRLALTRFPPFEVAGLTGTAWLAFLDATGGNGGFTGSAAGHLLIEAAYRTDATGDPEPLRQLAAAWIRQSRKSPR</sequence>
<feature type="transmembrane region" description="Helical" evidence="1">
    <location>
        <begin position="27"/>
        <end position="46"/>
    </location>
</feature>
<dbReference type="Pfam" id="PF14316">
    <property type="entry name" value="DUF4381"/>
    <property type="match status" value="1"/>
</dbReference>
<organism evidence="2 3">
    <name type="scientific">Chromatium okenii</name>
    <dbReference type="NCBI Taxonomy" id="61644"/>
    <lineage>
        <taxon>Bacteria</taxon>
        <taxon>Pseudomonadati</taxon>
        <taxon>Pseudomonadota</taxon>
        <taxon>Gammaproteobacteria</taxon>
        <taxon>Chromatiales</taxon>
        <taxon>Chromatiaceae</taxon>
        <taxon>Chromatium</taxon>
    </lineage>
</organism>
<proteinExistence type="predicted"/>
<dbReference type="InterPro" id="IPR025489">
    <property type="entry name" value="DUF4381"/>
</dbReference>